<dbReference type="PANTHER" id="PTHR38686:SF1">
    <property type="entry name" value="APOLIPOPROTEIN N-ACYLTRANSFERASE"/>
    <property type="match status" value="1"/>
</dbReference>
<dbReference type="Pfam" id="PF00795">
    <property type="entry name" value="CN_hydrolase"/>
    <property type="match status" value="1"/>
</dbReference>
<keyword evidence="11" id="KW-1185">Reference proteome</keyword>
<dbReference type="InterPro" id="IPR001110">
    <property type="entry name" value="UPF0012_CS"/>
</dbReference>
<feature type="transmembrane region" description="Helical" evidence="8">
    <location>
        <begin position="85"/>
        <end position="102"/>
    </location>
</feature>
<sequence length="519" mass="56825">MTLYDSVSVTRPTLLSFLLSGLSVVLYNLRTIKFGLDQPLEIWPLALICVCPMIASQEYQRSLLVSLATFMACSAIFFWTIGLEWYIGLGTGAVWGALWDTMDSADAYLFDDESNLSKPVRRAAYWTTIVYATALLLGTFFALSTPFHDAPMLIQPISFLGLYSLEFSVFAVNAALGQIAFSRQRKALFKFLFWGMAGWCCLSVIQFYVPRIYRAPSVTVATITPGAELGGVSCNMSLVETYEKDATCNATLERQIDLTRKVATQDGAKFVVWPEIWLGPFKSFTEAEDYVDSKISPVAGELGIFMSVGALVGESGNIAVMVGPEGKRLGVYGKQKPLTLIGEESSLRFGYPTYEIPQSSLLGPNVSATGKVGTLICYDIDFPSTLRSIVLQGAGLVLNPSQDWSAVRDHLSQAVFRAVENRVAIAKADLAWDSVIVDPSGRKKARFQSRNERENVLVATVELGNGKPTGATVSGDFVPLICVAFAFFVLAASVRKWYSIRGRRQLYAPDGDYGTLLPA</sequence>
<dbReference type="OrthoDB" id="412018at2759"/>
<accession>A0A7J6N5K8</accession>
<dbReference type="GO" id="GO:0016410">
    <property type="term" value="F:N-acyltransferase activity"/>
    <property type="evidence" value="ECO:0007669"/>
    <property type="project" value="InterPro"/>
</dbReference>
<reference evidence="10 11" key="1">
    <citation type="submission" date="2020-04" db="EMBL/GenBank/DDBJ databases">
        <title>Perkinsus chesapeaki whole genome sequence.</title>
        <authorList>
            <person name="Bogema D.R."/>
        </authorList>
    </citation>
    <scope>NUCLEOTIDE SEQUENCE [LARGE SCALE GENOMIC DNA]</scope>
    <source>
        <strain evidence="10">ATCC PRA-425</strain>
    </source>
</reference>
<evidence type="ECO:0000256" key="5">
    <source>
        <dbReference type="ARBA" id="ARBA00022989"/>
    </source>
</evidence>
<comment type="subcellular location">
    <subcellularLocation>
        <location evidence="1">Cell membrane</location>
        <topology evidence="1">Multi-pass membrane protein</topology>
    </subcellularLocation>
</comment>
<dbReference type="CDD" id="cd07197">
    <property type="entry name" value="nitrilase"/>
    <property type="match status" value="1"/>
</dbReference>
<dbReference type="InterPro" id="IPR036526">
    <property type="entry name" value="C-N_Hydrolase_sf"/>
</dbReference>
<evidence type="ECO:0000259" key="9">
    <source>
        <dbReference type="PROSITE" id="PS50263"/>
    </source>
</evidence>
<dbReference type="Gene3D" id="3.60.110.10">
    <property type="entry name" value="Carbon-nitrogen hydrolase"/>
    <property type="match status" value="1"/>
</dbReference>
<keyword evidence="2" id="KW-1003">Cell membrane</keyword>
<evidence type="ECO:0000313" key="10">
    <source>
        <dbReference type="EMBL" id="KAF4678211.1"/>
    </source>
</evidence>
<feature type="transmembrane region" description="Helical" evidence="8">
    <location>
        <begin position="188"/>
        <end position="209"/>
    </location>
</feature>
<evidence type="ECO:0000256" key="7">
    <source>
        <dbReference type="ARBA" id="ARBA00023315"/>
    </source>
</evidence>
<dbReference type="AlphaFoldDB" id="A0A7J6N5K8"/>
<evidence type="ECO:0000256" key="4">
    <source>
        <dbReference type="ARBA" id="ARBA00022692"/>
    </source>
</evidence>
<dbReference type="PROSITE" id="PS50263">
    <property type="entry name" value="CN_HYDROLASE"/>
    <property type="match status" value="1"/>
</dbReference>
<feature type="transmembrane region" description="Helical" evidence="8">
    <location>
        <begin position="153"/>
        <end position="176"/>
    </location>
</feature>
<dbReference type="EMBL" id="JAAPAO010000002">
    <property type="protein sequence ID" value="KAF4678211.1"/>
    <property type="molecule type" value="Genomic_DNA"/>
</dbReference>
<keyword evidence="6 8" id="KW-0472">Membrane</keyword>
<comment type="caution">
    <text evidence="10">The sequence shown here is derived from an EMBL/GenBank/DDBJ whole genome shotgun (WGS) entry which is preliminary data.</text>
</comment>
<feature type="domain" description="CN hydrolase" evidence="9">
    <location>
        <begin position="229"/>
        <end position="463"/>
    </location>
</feature>
<name>A0A7J6N5K8_PERCH</name>
<keyword evidence="7" id="KW-0012">Acyltransferase</keyword>
<keyword evidence="3" id="KW-0808">Transferase</keyword>
<evidence type="ECO:0000256" key="2">
    <source>
        <dbReference type="ARBA" id="ARBA00022475"/>
    </source>
</evidence>
<feature type="transmembrane region" description="Helical" evidence="8">
    <location>
        <begin position="477"/>
        <end position="494"/>
    </location>
</feature>
<keyword evidence="5 8" id="KW-1133">Transmembrane helix</keyword>
<evidence type="ECO:0000256" key="1">
    <source>
        <dbReference type="ARBA" id="ARBA00004651"/>
    </source>
</evidence>
<dbReference type="PROSITE" id="PS01227">
    <property type="entry name" value="UPF0012"/>
    <property type="match status" value="1"/>
</dbReference>
<dbReference type="GO" id="GO:0042158">
    <property type="term" value="P:lipoprotein biosynthetic process"/>
    <property type="evidence" value="ECO:0007669"/>
    <property type="project" value="InterPro"/>
</dbReference>
<dbReference type="InterPro" id="IPR004563">
    <property type="entry name" value="Apolipo_AcylTrfase"/>
</dbReference>
<evidence type="ECO:0000256" key="3">
    <source>
        <dbReference type="ARBA" id="ARBA00022679"/>
    </source>
</evidence>
<feature type="transmembrane region" description="Helical" evidence="8">
    <location>
        <begin position="12"/>
        <end position="29"/>
    </location>
</feature>
<feature type="transmembrane region" description="Helical" evidence="8">
    <location>
        <begin position="123"/>
        <end position="147"/>
    </location>
</feature>
<dbReference type="Proteomes" id="UP000591131">
    <property type="component" value="Unassembled WGS sequence"/>
</dbReference>
<gene>
    <name evidence="10" type="ORF">FOL47_003273</name>
</gene>
<evidence type="ECO:0000256" key="6">
    <source>
        <dbReference type="ARBA" id="ARBA00023136"/>
    </source>
</evidence>
<organism evidence="10 11">
    <name type="scientific">Perkinsus chesapeaki</name>
    <name type="common">Clam parasite</name>
    <name type="synonym">Perkinsus andrewsi</name>
    <dbReference type="NCBI Taxonomy" id="330153"/>
    <lineage>
        <taxon>Eukaryota</taxon>
        <taxon>Sar</taxon>
        <taxon>Alveolata</taxon>
        <taxon>Perkinsozoa</taxon>
        <taxon>Perkinsea</taxon>
        <taxon>Perkinsida</taxon>
        <taxon>Perkinsidae</taxon>
        <taxon>Perkinsus</taxon>
    </lineage>
</organism>
<keyword evidence="4 8" id="KW-0812">Transmembrane</keyword>
<dbReference type="SUPFAM" id="SSF56317">
    <property type="entry name" value="Carbon-nitrogen hydrolase"/>
    <property type="match status" value="1"/>
</dbReference>
<dbReference type="InterPro" id="IPR003010">
    <property type="entry name" value="C-N_Hydrolase"/>
</dbReference>
<dbReference type="GO" id="GO:0005886">
    <property type="term" value="C:plasma membrane"/>
    <property type="evidence" value="ECO:0007669"/>
    <property type="project" value="UniProtKB-SubCell"/>
</dbReference>
<proteinExistence type="predicted"/>
<evidence type="ECO:0000313" key="11">
    <source>
        <dbReference type="Proteomes" id="UP000591131"/>
    </source>
</evidence>
<protein>
    <recommendedName>
        <fullName evidence="9">CN hydrolase domain-containing protein</fullName>
    </recommendedName>
</protein>
<evidence type="ECO:0000256" key="8">
    <source>
        <dbReference type="SAM" id="Phobius"/>
    </source>
</evidence>
<dbReference type="PANTHER" id="PTHR38686">
    <property type="entry name" value="APOLIPOPROTEIN N-ACYLTRANSFERASE"/>
    <property type="match status" value="1"/>
</dbReference>